<feature type="domain" description="Nephrocystin 3-like N-terminal" evidence="3">
    <location>
        <begin position="505"/>
        <end position="694"/>
    </location>
</feature>
<evidence type="ECO:0000313" key="5">
    <source>
        <dbReference type="Proteomes" id="UP001642406"/>
    </source>
</evidence>
<feature type="compositionally biased region" description="Low complexity" evidence="2">
    <location>
        <begin position="1196"/>
        <end position="1207"/>
    </location>
</feature>
<feature type="compositionally biased region" description="Polar residues" evidence="2">
    <location>
        <begin position="43"/>
        <end position="67"/>
    </location>
</feature>
<protein>
    <recommendedName>
        <fullName evidence="3">Nephrocystin 3-like N-terminal domain-containing protein</fullName>
    </recommendedName>
</protein>
<dbReference type="SUPFAM" id="SSF53474">
    <property type="entry name" value="alpha/beta-Hydrolases"/>
    <property type="match status" value="1"/>
</dbReference>
<comment type="caution">
    <text evidence="4">The sequence shown here is derived from an EMBL/GenBank/DDBJ whole genome shotgun (WGS) entry which is preliminary data.</text>
</comment>
<dbReference type="SUPFAM" id="SSF52540">
    <property type="entry name" value="P-loop containing nucleoside triphosphate hydrolases"/>
    <property type="match status" value="1"/>
</dbReference>
<feature type="region of interest" description="Disordered" evidence="2">
    <location>
        <begin position="81"/>
        <end position="153"/>
    </location>
</feature>
<feature type="region of interest" description="Disordered" evidence="2">
    <location>
        <begin position="179"/>
        <end position="219"/>
    </location>
</feature>
<evidence type="ECO:0000256" key="2">
    <source>
        <dbReference type="SAM" id="MobiDB-lite"/>
    </source>
</evidence>
<feature type="compositionally biased region" description="Low complexity" evidence="2">
    <location>
        <begin position="134"/>
        <end position="152"/>
    </location>
</feature>
<gene>
    <name evidence="4" type="ORF">SBRCBS47491_000722</name>
</gene>
<dbReference type="Proteomes" id="UP001642406">
    <property type="component" value="Unassembled WGS sequence"/>
</dbReference>
<feature type="compositionally biased region" description="Basic residues" evidence="2">
    <location>
        <begin position="893"/>
        <end position="905"/>
    </location>
</feature>
<feature type="compositionally biased region" description="Basic and acidic residues" evidence="2">
    <location>
        <begin position="201"/>
        <end position="216"/>
    </location>
</feature>
<evidence type="ECO:0000259" key="3">
    <source>
        <dbReference type="Pfam" id="PF24883"/>
    </source>
</evidence>
<reference evidence="4 5" key="1">
    <citation type="submission" date="2024-01" db="EMBL/GenBank/DDBJ databases">
        <authorList>
            <person name="Allen C."/>
            <person name="Tagirdzhanova G."/>
        </authorList>
    </citation>
    <scope>NUCLEOTIDE SEQUENCE [LARGE SCALE GENOMIC DNA]</scope>
</reference>
<dbReference type="InterPro" id="IPR027417">
    <property type="entry name" value="P-loop_NTPase"/>
</dbReference>
<dbReference type="PANTHER" id="PTHR10039">
    <property type="entry name" value="AMELOGENIN"/>
    <property type="match status" value="1"/>
</dbReference>
<proteinExistence type="predicted"/>
<feature type="region of interest" description="Disordered" evidence="2">
    <location>
        <begin position="887"/>
        <end position="916"/>
    </location>
</feature>
<dbReference type="Gene3D" id="3.40.50.1820">
    <property type="entry name" value="alpha/beta hydrolase"/>
    <property type="match status" value="1"/>
</dbReference>
<keyword evidence="1" id="KW-0677">Repeat</keyword>
<feature type="compositionally biased region" description="Low complexity" evidence="2">
    <location>
        <begin position="1229"/>
        <end position="1248"/>
    </location>
</feature>
<feature type="compositionally biased region" description="Basic and acidic residues" evidence="2">
    <location>
        <begin position="96"/>
        <end position="114"/>
    </location>
</feature>
<name>A0ABP0ASY9_9PEZI</name>
<dbReference type="InterPro" id="IPR029058">
    <property type="entry name" value="AB_hydrolase_fold"/>
</dbReference>
<evidence type="ECO:0000256" key="1">
    <source>
        <dbReference type="ARBA" id="ARBA00022737"/>
    </source>
</evidence>
<feature type="region of interest" description="Disordered" evidence="2">
    <location>
        <begin position="948"/>
        <end position="967"/>
    </location>
</feature>
<feature type="compositionally biased region" description="Basic residues" evidence="2">
    <location>
        <begin position="189"/>
        <end position="199"/>
    </location>
</feature>
<feature type="region of interest" description="Disordered" evidence="2">
    <location>
        <begin position="1176"/>
        <end position="1261"/>
    </location>
</feature>
<feature type="region of interest" description="Disordered" evidence="2">
    <location>
        <begin position="42"/>
        <end position="69"/>
    </location>
</feature>
<accession>A0ABP0ASY9</accession>
<feature type="compositionally biased region" description="Polar residues" evidence="2">
    <location>
        <begin position="1216"/>
        <end position="1228"/>
    </location>
</feature>
<dbReference type="InterPro" id="IPR056884">
    <property type="entry name" value="NPHP3-like_N"/>
</dbReference>
<dbReference type="Gene3D" id="3.40.50.300">
    <property type="entry name" value="P-loop containing nucleotide triphosphate hydrolases"/>
    <property type="match status" value="1"/>
</dbReference>
<dbReference type="Pfam" id="PF24883">
    <property type="entry name" value="NPHP3_N"/>
    <property type="match status" value="1"/>
</dbReference>
<organism evidence="4 5">
    <name type="scientific">Sporothrix bragantina</name>
    <dbReference type="NCBI Taxonomy" id="671064"/>
    <lineage>
        <taxon>Eukaryota</taxon>
        <taxon>Fungi</taxon>
        <taxon>Dikarya</taxon>
        <taxon>Ascomycota</taxon>
        <taxon>Pezizomycotina</taxon>
        <taxon>Sordariomycetes</taxon>
        <taxon>Sordariomycetidae</taxon>
        <taxon>Ophiostomatales</taxon>
        <taxon>Ophiostomataceae</taxon>
        <taxon>Sporothrix</taxon>
    </lineage>
</organism>
<evidence type="ECO:0000313" key="4">
    <source>
        <dbReference type="EMBL" id="CAK7210276.1"/>
    </source>
</evidence>
<dbReference type="PANTHER" id="PTHR10039:SF5">
    <property type="entry name" value="NACHT DOMAIN-CONTAINING PROTEIN"/>
    <property type="match status" value="1"/>
</dbReference>
<sequence length="1272" mass="140259">MKKTKDTIPASGLTVLFEPDDARHAVIDILFVSGLGGHPVRTWQHSKPATSLTPQTPNGNPYGNNTLPRRKGSLRELVRKNSHSLKRCLSNASLSRDTRDAAAKKTDEDDKETVRPPLPMTLPTPRQRRVLRKNNYLRNNGNGSSSSNNYLGFPSTTRSESKLLLLLGSSARGTVSDINTAAKEAPVPRRSKSTSRLRLLRAPEEDRQQEQPKQPDEVDEATSVYWPLDLLPSSCPNTRIITWGCQTLSTKGRLLPAQNNIFDHAEDLLRELATLRKDSKTFGRALVVVTHSLGGVIVKELLCRAEASDDYSRKDVLQSLAGIAFLGSPHRDSQYGTLTEAVKHLAGLSLGVSPQDAVLQDLCGANTPTLESGRRNFVRLWNDYNFRVRTFHEADKSHNSAISQNEQQKTLRREAACLGDPRERCEAIDANHLDLGRCFRSADDPVYRSLSFWLLRFIHDEIHRLRDLTPREEAVLRALAAKPSKARMPQGIIPSMAGLRDSYPGTGLWLYDLPSFQAWHQRASGGRNRILWLKGRPGSGKSVLLKSLRGRVERQWGPLNSNVVWSLAEGETLNSVFFPGQPRPPQHHMGSPAGVYRSLLSQLYYQDPRLRKALEAVCKRSSTSSFASISLDDAQVVTFFVDDYVDQKIETPTRRTFIFVDATDDCGLPYLQDLLYYLSQLAANSDYSICVATASHPEVVLDNAIEVVLHQQNVDDILRYVSLHLMAEWEDRNFTVMRIGSKAAGCFLWAEIVVSILNAAIEEGATEELIEEAVAEMPGDIDGLYEWLFGTLGPEEKTETLILMQWVLFSPEPLRLNDLRFAIQVSQGLNQGRGPFTDPYAALHVGPPTSIRDLRRPSRIEGGAFDSPSQFYSWVRSRSIGLLELQPQTPSHAHSRSHSRSHSHSRSLSGGGTIHEPQGLRRVRFIHESVRNFFLSGRGFICLTQTQPQSLPPSPSLGRNPSPGPVLPSVTTSKPTVDDFADNAHYSLLQACLAYLNVIELEPLGRQVASGKVEMSGVSGAAADQRRLVVSSYPFLEYAVDHLVFHLLSPRLFRYYLPQTELLRALAANQCRLWRRWTALLGCSCTDADAVMAKVAAGSAHDLLGPVFGTRYRLERIFRTLARLAGQGAFGGSIDKAGSAPNASNAPNTVNTANATNIALQQTTISSAALRAHASSLPRLKTRPPLSSSRCFSRIPQPQSASRSARSSPPPPPPLSATSQMTQATLAESSLFSPHSPHSPTSPGTPLSFMSPVSIGPAPGTDPALWSPIYVK</sequence>
<keyword evidence="5" id="KW-1185">Reference proteome</keyword>
<dbReference type="EMBL" id="CAWUHC010000004">
    <property type="protein sequence ID" value="CAK7210276.1"/>
    <property type="molecule type" value="Genomic_DNA"/>
</dbReference>